<reference evidence="7" key="1">
    <citation type="submission" date="2019-08" db="EMBL/GenBank/DDBJ databases">
        <title>The improved chromosome-level genome for the pearl oyster Pinctada fucata martensii using PacBio sequencing and Hi-C.</title>
        <authorList>
            <person name="Zheng Z."/>
        </authorList>
    </citation>
    <scope>NUCLEOTIDE SEQUENCE</scope>
    <source>
        <strain evidence="7">ZZ-2019</strain>
        <tissue evidence="7">Adductor muscle</tissue>
    </source>
</reference>
<dbReference type="InterPro" id="IPR001841">
    <property type="entry name" value="Znf_RING"/>
</dbReference>
<evidence type="ECO:0000313" key="8">
    <source>
        <dbReference type="Proteomes" id="UP001186944"/>
    </source>
</evidence>
<dbReference type="InterPro" id="IPR017907">
    <property type="entry name" value="Znf_RING_CS"/>
</dbReference>
<evidence type="ECO:0000259" key="6">
    <source>
        <dbReference type="PROSITE" id="PS50119"/>
    </source>
</evidence>
<dbReference type="PROSITE" id="PS50089">
    <property type="entry name" value="ZF_RING_2"/>
    <property type="match status" value="1"/>
</dbReference>
<evidence type="ECO:0000256" key="2">
    <source>
        <dbReference type="ARBA" id="ARBA00022771"/>
    </source>
</evidence>
<gene>
    <name evidence="7" type="ORF">FSP39_006211</name>
</gene>
<evidence type="ECO:0000256" key="4">
    <source>
        <dbReference type="PROSITE-ProRule" id="PRU00024"/>
    </source>
</evidence>
<feature type="domain" description="RING-type" evidence="5">
    <location>
        <begin position="19"/>
        <end position="73"/>
    </location>
</feature>
<dbReference type="SUPFAM" id="SSF57845">
    <property type="entry name" value="B-box zinc-binding domain"/>
    <property type="match status" value="1"/>
</dbReference>
<dbReference type="PROSITE" id="PS00518">
    <property type="entry name" value="ZF_RING_1"/>
    <property type="match status" value="1"/>
</dbReference>
<feature type="domain" description="B box-type" evidence="6">
    <location>
        <begin position="173"/>
        <end position="215"/>
    </location>
</feature>
<dbReference type="SMART" id="SM00184">
    <property type="entry name" value="RING"/>
    <property type="match status" value="1"/>
</dbReference>
<sequence length="671" mass="75730">MSKDSTNSAKTFSDRFLTCGLCNQWFNLPRTLPCLHSFCHHCLAKNITEYFSKKSERRNGKSGKPNGYSCPTCCKEIEIVNSATTPAGKWVENFPVNSFLTDLVDIELLKRGEKTCGPCGRNGDRSDVTSWCKECRDGLCDKCTKVHNGMRISMDHSVLTKEEFMKHVALLQEQEEPCPKHHGKTLDMFCLSDKELCCPNCIAEEHRRCDRVVSIGDAIKKSKLDKDPEFLSKNIELYQLHIEAVVSDRSNKLVSLDEQRGKLLDEFAQIRINIINHLDKMEKTIKKEVNDIHAVETKELQEEIASSRRMMAAVSNAHELLRVTGIHGSNSRQMSTIEKVKAECLWYEDSMGQLRGKIQETEYAFELNETIETLLNKVKEFGKVSVRRSPSKLPPFPNTMTLEKSIEQGRVFKSTLSLKGRKVEFLKSADLRQDDDSNECWYTGATFLADGSLVLVDRANKKLKLFSKTYRLLNSLTFSSKPWDVTVINETEVAVSLPEEHGIQLFSLANDFISPTEYFSTDEACFGIKFVRGKFLALCYDGRPPSLKIISSDGRELAAIASDDDGSPLFSRPIYVTSNTAGTIIYISDERRGNITTLTETSEHCFTYSTLEMNHAAGLTLDREGNLYVCRNHSKSVQVVSPEGERVKTIISRDEVSYPRAIALDAKENVC</sequence>
<dbReference type="Gene3D" id="2.120.10.30">
    <property type="entry name" value="TolB, C-terminal domain"/>
    <property type="match status" value="1"/>
</dbReference>
<dbReference type="InterPro" id="IPR013083">
    <property type="entry name" value="Znf_RING/FYVE/PHD"/>
</dbReference>
<dbReference type="CDD" id="cd19756">
    <property type="entry name" value="Bbox2"/>
    <property type="match status" value="1"/>
</dbReference>
<keyword evidence="8" id="KW-1185">Reference proteome</keyword>
<accession>A0AA89BQL5</accession>
<dbReference type="Pfam" id="PF00643">
    <property type="entry name" value="zf-B_box"/>
    <property type="match status" value="1"/>
</dbReference>
<dbReference type="SUPFAM" id="SSF57850">
    <property type="entry name" value="RING/U-box"/>
    <property type="match status" value="1"/>
</dbReference>
<proteinExistence type="predicted"/>
<dbReference type="AlphaFoldDB" id="A0AA89BQL5"/>
<dbReference type="SUPFAM" id="SSF101898">
    <property type="entry name" value="NHL repeat"/>
    <property type="match status" value="1"/>
</dbReference>
<dbReference type="Proteomes" id="UP001186944">
    <property type="component" value="Unassembled WGS sequence"/>
</dbReference>
<dbReference type="EMBL" id="VSWD01000011">
    <property type="protein sequence ID" value="KAK3087461.1"/>
    <property type="molecule type" value="Genomic_DNA"/>
</dbReference>
<dbReference type="PANTHER" id="PTHR25462:SF296">
    <property type="entry name" value="MEIOTIC P26, ISOFORM F"/>
    <property type="match status" value="1"/>
</dbReference>
<evidence type="ECO:0000313" key="7">
    <source>
        <dbReference type="EMBL" id="KAK3087461.1"/>
    </source>
</evidence>
<evidence type="ECO:0000256" key="3">
    <source>
        <dbReference type="ARBA" id="ARBA00022833"/>
    </source>
</evidence>
<dbReference type="Gene3D" id="3.30.160.60">
    <property type="entry name" value="Classic Zinc Finger"/>
    <property type="match status" value="1"/>
</dbReference>
<protein>
    <submittedName>
        <fullName evidence="7">Uncharacterized protein</fullName>
    </submittedName>
</protein>
<name>A0AA89BQL5_PINIB</name>
<feature type="domain" description="B box-type" evidence="6">
    <location>
        <begin position="111"/>
        <end position="161"/>
    </location>
</feature>
<keyword evidence="1" id="KW-0479">Metal-binding</keyword>
<evidence type="ECO:0000256" key="1">
    <source>
        <dbReference type="ARBA" id="ARBA00022723"/>
    </source>
</evidence>
<evidence type="ECO:0000259" key="5">
    <source>
        <dbReference type="PROSITE" id="PS50089"/>
    </source>
</evidence>
<dbReference type="InterPro" id="IPR047153">
    <property type="entry name" value="TRIM45/56/19-like"/>
</dbReference>
<dbReference type="GO" id="GO:0008270">
    <property type="term" value="F:zinc ion binding"/>
    <property type="evidence" value="ECO:0007669"/>
    <property type="project" value="UniProtKB-KW"/>
</dbReference>
<dbReference type="PANTHER" id="PTHR25462">
    <property type="entry name" value="BONUS, ISOFORM C-RELATED"/>
    <property type="match status" value="1"/>
</dbReference>
<dbReference type="InterPro" id="IPR011042">
    <property type="entry name" value="6-blade_b-propeller_TolB-like"/>
</dbReference>
<keyword evidence="3" id="KW-0862">Zinc</keyword>
<organism evidence="7 8">
    <name type="scientific">Pinctada imbricata</name>
    <name type="common">Atlantic pearl-oyster</name>
    <name type="synonym">Pinctada martensii</name>
    <dbReference type="NCBI Taxonomy" id="66713"/>
    <lineage>
        <taxon>Eukaryota</taxon>
        <taxon>Metazoa</taxon>
        <taxon>Spiralia</taxon>
        <taxon>Lophotrochozoa</taxon>
        <taxon>Mollusca</taxon>
        <taxon>Bivalvia</taxon>
        <taxon>Autobranchia</taxon>
        <taxon>Pteriomorphia</taxon>
        <taxon>Pterioida</taxon>
        <taxon>Pterioidea</taxon>
        <taxon>Pteriidae</taxon>
        <taxon>Pinctada</taxon>
    </lineage>
</organism>
<dbReference type="PROSITE" id="PS50119">
    <property type="entry name" value="ZF_BBOX"/>
    <property type="match status" value="2"/>
</dbReference>
<dbReference type="Gene3D" id="3.30.40.10">
    <property type="entry name" value="Zinc/RING finger domain, C3HC4 (zinc finger)"/>
    <property type="match status" value="1"/>
</dbReference>
<dbReference type="InterPro" id="IPR000315">
    <property type="entry name" value="Znf_B-box"/>
</dbReference>
<comment type="caution">
    <text evidence="7">The sequence shown here is derived from an EMBL/GenBank/DDBJ whole genome shotgun (WGS) entry which is preliminary data.</text>
</comment>
<keyword evidence="2 4" id="KW-0863">Zinc-finger</keyword>